<evidence type="ECO:0008006" key="2">
    <source>
        <dbReference type="Google" id="ProtNLM"/>
    </source>
</evidence>
<gene>
    <name evidence="1" type="ORF">LCGC14_0825410</name>
</gene>
<organism evidence="1">
    <name type="scientific">marine sediment metagenome</name>
    <dbReference type="NCBI Taxonomy" id="412755"/>
    <lineage>
        <taxon>unclassified sequences</taxon>
        <taxon>metagenomes</taxon>
        <taxon>ecological metagenomes</taxon>
    </lineage>
</organism>
<dbReference type="InterPro" id="IPR029016">
    <property type="entry name" value="GAF-like_dom_sf"/>
</dbReference>
<dbReference type="EMBL" id="LAZR01002341">
    <property type="protein sequence ID" value="KKN31295.1"/>
    <property type="molecule type" value="Genomic_DNA"/>
</dbReference>
<accession>A0A0F9PHK1</accession>
<sequence length="793" mass="91643">MISTNEKDSPLVQLISFDKLLRQYDAMAQSEDVFLANKAKRILKAQAPYPELRDGFGDDALLEEHKEVIKNILHDVFPNVLTDNEIKAASLPFDDIIFNASARFKNILLNAGGESFTPELRNMPAGQMYIVACTVILNTHYGFKFDFKRPLFYDIPDANGVMRHYRILYNADFMEILPTEKSKVLTQTDIDELLDNFDDVRLWKEKFPPHSFIAKGFVISNMFDITVEHSISEIKSSLISNNRRDSQNFMENLLETFKSFFNLSTIQAGFVAYNEKKNRFERTYGTGMKSFILQEKNAQPCLEALCQKAYIKLLNDNNYFAISDVDRYFKKSEGIQPYKNLKDQGFKSAIFAPIADNGRLLGVLELVSTEANSLNSVNANKLDTVMPFIVSAIIRSKAEEENRIDAIIQNECTSVHESVHWRFEEEAQLFFKEELEGGQPTFAEIVFKDVYPLYGQIDIKDSSRARNLAVQRDLMIQLSEINSILMAVCNKTRLTVYEELMFRVNNHIEDIKENLDTNSEQGIFNFVQNEIHPVFDHFKKSNGGFKDAVVAYEASIDMGTNSYYDHRRNYDESVMLVNKKLAALIDKKQEVAQAMFPHYFERYKTDGVEHNMYIGKSIVDDDSFNEIYLNNLRLWQMQVMCEMENEHYKLKPKLQVPLDVASLILVYNTSLSIRFRMDEKRFDVDGTYNARYEIIKKRIDKSFVKGTDERLTQPGKMVIVYSQKKDELEYLRYIKFLKSKGYFTGKVEIIELEGLQGVAGLKAIRADILYQSNEDTASQKTYTYKDLMATLKE</sequence>
<evidence type="ECO:0000313" key="1">
    <source>
        <dbReference type="EMBL" id="KKN31295.1"/>
    </source>
</evidence>
<reference evidence="1" key="1">
    <citation type="journal article" date="2015" name="Nature">
        <title>Complex archaea that bridge the gap between prokaryotes and eukaryotes.</title>
        <authorList>
            <person name="Spang A."/>
            <person name="Saw J.H."/>
            <person name="Jorgensen S.L."/>
            <person name="Zaremba-Niedzwiedzka K."/>
            <person name="Martijn J."/>
            <person name="Lind A.E."/>
            <person name="van Eijk R."/>
            <person name="Schleper C."/>
            <person name="Guy L."/>
            <person name="Ettema T.J."/>
        </authorList>
    </citation>
    <scope>NUCLEOTIDE SEQUENCE</scope>
</reference>
<protein>
    <recommendedName>
        <fullName evidence="2">GAF domain-containing protein</fullName>
    </recommendedName>
</protein>
<dbReference type="AlphaFoldDB" id="A0A0F9PHK1"/>
<name>A0A0F9PHK1_9ZZZZ</name>
<comment type="caution">
    <text evidence="1">The sequence shown here is derived from an EMBL/GenBank/DDBJ whole genome shotgun (WGS) entry which is preliminary data.</text>
</comment>
<proteinExistence type="predicted"/>
<dbReference type="SUPFAM" id="SSF55781">
    <property type="entry name" value="GAF domain-like"/>
    <property type="match status" value="1"/>
</dbReference>
<dbReference type="Gene3D" id="3.30.450.40">
    <property type="match status" value="1"/>
</dbReference>